<comment type="pathway">
    <text evidence="2">Amino-acid degradation; L-histidine degradation into L-glutamate; L-glutamate from N-formimidoyl-L-glutamate (transferase route): step 1/1.</text>
</comment>
<feature type="domain" description="Formiminotransferase N-terminal subdomain" evidence="9">
    <location>
        <begin position="1"/>
        <end position="175"/>
    </location>
</feature>
<dbReference type="EMBL" id="CP019454">
    <property type="protein sequence ID" value="AUW93980.1"/>
    <property type="molecule type" value="Genomic_DNA"/>
</dbReference>
<evidence type="ECO:0000256" key="1">
    <source>
        <dbReference type="ARBA" id="ARBA00004496"/>
    </source>
</evidence>
<dbReference type="SUPFAM" id="SSF55116">
    <property type="entry name" value="Formiminotransferase domain of formiminotransferase-cyclodeaminase"/>
    <property type="match status" value="2"/>
</dbReference>
<sequence>MWIECVPNFSEGRRLDVMQAIAEAAASAGARVLGMEGDYDHNRSVLTLAGETATVEEAVLRAAFVAVSQIDLRRHVGTHPRMGAIDVIPFIPLEGTSMADAVQAAQRVGERLGRELGLPVYLYEHAATIPQRRNLADVRRGEFEGLAARMSSDVPDYGPSSPHPSAGAVAVGARRPLIAFNVFLNTTDIQVAQAVAKAVRNSSGGLAGVKALAMDTVSQGQVQVSLNLVDYPKTSLPRAVEMVRQEAQQYGVSVARTELVGLMPVQALLDTARYYLQQPDLTLERILEWQLMEQLDDAGRVDKP</sequence>
<dbReference type="EC" id="2.1.2.5" evidence="3"/>
<dbReference type="InterPro" id="IPR051623">
    <property type="entry name" value="FTCD"/>
</dbReference>
<evidence type="ECO:0000256" key="7">
    <source>
        <dbReference type="ARBA" id="ARBA00022954"/>
    </source>
</evidence>
<evidence type="ECO:0000256" key="2">
    <source>
        <dbReference type="ARBA" id="ARBA00005082"/>
    </source>
</evidence>
<dbReference type="Proteomes" id="UP000325292">
    <property type="component" value="Chromosome"/>
</dbReference>
<dbReference type="InterPro" id="IPR013802">
    <property type="entry name" value="Formiminotransferase_C"/>
</dbReference>
<evidence type="ECO:0000259" key="8">
    <source>
        <dbReference type="SMART" id="SM01221"/>
    </source>
</evidence>
<keyword evidence="4" id="KW-0963">Cytoplasm</keyword>
<reference evidence="10 11" key="1">
    <citation type="journal article" date="2019" name="Sci. Rep.">
        <title>Sulfobacillus thermotolerans: new insights into resistance and metabolic capacities of acidophilic chemolithotrophs.</title>
        <authorList>
            <person name="Panyushkina A.E."/>
            <person name="Babenko V.V."/>
            <person name="Nikitina A.S."/>
            <person name="Selezneva O.V."/>
            <person name="Tsaplina I.A."/>
            <person name="Letarova M.A."/>
            <person name="Kostryukova E.S."/>
            <person name="Letarov A.V."/>
        </authorList>
    </citation>
    <scope>NUCLEOTIDE SEQUENCE [LARGE SCALE GENOMIC DNA]</scope>
    <source>
        <strain evidence="10 11">Kr1</strain>
    </source>
</reference>
<evidence type="ECO:0000313" key="10">
    <source>
        <dbReference type="EMBL" id="AUW93980.1"/>
    </source>
</evidence>
<dbReference type="InterPro" id="IPR037070">
    <property type="entry name" value="Formiminotransferase_C_sf"/>
</dbReference>
<keyword evidence="11" id="KW-1185">Reference proteome</keyword>
<keyword evidence="7" id="KW-0290">Folate-binding</keyword>
<evidence type="ECO:0000256" key="3">
    <source>
        <dbReference type="ARBA" id="ARBA00012252"/>
    </source>
</evidence>
<dbReference type="InterPro" id="IPR004227">
    <property type="entry name" value="Formiminotransferase_cat"/>
</dbReference>
<protein>
    <recommendedName>
        <fullName evidence="3">glutamate formimidoyltransferase</fullName>
        <ecNumber evidence="3">2.1.2.5</ecNumber>
    </recommendedName>
</protein>
<gene>
    <name evidence="10" type="ORF">BXT84_08480</name>
</gene>
<keyword evidence="6" id="KW-0369">Histidine metabolism</keyword>
<dbReference type="NCBIfam" id="TIGR02024">
    <property type="entry name" value="FtcD"/>
    <property type="match status" value="1"/>
</dbReference>
<feature type="domain" description="Formiminotransferase C-terminal subdomain" evidence="8">
    <location>
        <begin position="176"/>
        <end position="290"/>
    </location>
</feature>
<evidence type="ECO:0000256" key="6">
    <source>
        <dbReference type="ARBA" id="ARBA00022808"/>
    </source>
</evidence>
<dbReference type="InterPro" id="IPR037064">
    <property type="entry name" value="Formiminotransferase_N_sf"/>
</dbReference>
<dbReference type="Gene3D" id="3.30.70.670">
    <property type="entry name" value="Formiminotransferase, C-terminal subdomain"/>
    <property type="match status" value="1"/>
</dbReference>
<organism evidence="10 11">
    <name type="scientific">Sulfobacillus thermotolerans</name>
    <dbReference type="NCBI Taxonomy" id="338644"/>
    <lineage>
        <taxon>Bacteria</taxon>
        <taxon>Bacillati</taxon>
        <taxon>Bacillota</taxon>
        <taxon>Clostridia</taxon>
        <taxon>Eubacteriales</taxon>
        <taxon>Clostridiales Family XVII. Incertae Sedis</taxon>
        <taxon>Sulfobacillus</taxon>
    </lineage>
</organism>
<proteinExistence type="predicted"/>
<keyword evidence="5" id="KW-0808">Transferase</keyword>
<dbReference type="Pfam" id="PF02971">
    <property type="entry name" value="FTCD"/>
    <property type="match status" value="1"/>
</dbReference>
<dbReference type="SMART" id="SM01221">
    <property type="entry name" value="FTCD"/>
    <property type="match status" value="1"/>
</dbReference>
<name>A0ABM6RRC1_9FIRM</name>
<dbReference type="PANTHER" id="PTHR12234:SF8">
    <property type="entry name" value="FORMIMINOTRANSFERASE-CYCLODEAMINASE"/>
    <property type="match status" value="1"/>
</dbReference>
<evidence type="ECO:0000259" key="9">
    <source>
        <dbReference type="SMART" id="SM01222"/>
    </source>
</evidence>
<comment type="subcellular location">
    <subcellularLocation>
        <location evidence="1">Cytoplasm</location>
    </subcellularLocation>
</comment>
<evidence type="ECO:0000313" key="11">
    <source>
        <dbReference type="Proteomes" id="UP000325292"/>
    </source>
</evidence>
<evidence type="ECO:0000256" key="5">
    <source>
        <dbReference type="ARBA" id="ARBA00022679"/>
    </source>
</evidence>
<dbReference type="Gene3D" id="3.30.990.10">
    <property type="entry name" value="Formiminotransferase, N-terminal subdomain"/>
    <property type="match status" value="1"/>
</dbReference>
<evidence type="ECO:0000256" key="4">
    <source>
        <dbReference type="ARBA" id="ARBA00022490"/>
    </source>
</evidence>
<dbReference type="PANTHER" id="PTHR12234">
    <property type="entry name" value="FORMIMINOTRANSFERASE-CYCLODEAMINASE"/>
    <property type="match status" value="1"/>
</dbReference>
<dbReference type="SMART" id="SM01222">
    <property type="entry name" value="FTCD_N"/>
    <property type="match status" value="1"/>
</dbReference>
<dbReference type="Pfam" id="PF07837">
    <property type="entry name" value="FTCD_N"/>
    <property type="match status" value="1"/>
</dbReference>
<accession>A0ABM6RRC1</accession>
<dbReference type="InterPro" id="IPR012886">
    <property type="entry name" value="Formiminotransferase_N"/>
</dbReference>
<dbReference type="InterPro" id="IPR022384">
    <property type="entry name" value="FormiminoTrfase_cat_dom_sf"/>
</dbReference>